<proteinExistence type="predicted"/>
<feature type="transmembrane region" description="Helical" evidence="6">
    <location>
        <begin position="252"/>
        <end position="276"/>
    </location>
</feature>
<protein>
    <submittedName>
        <fullName evidence="8">Copper resistance protein D</fullName>
    </submittedName>
</protein>
<sequence>MPSLERDGLTGARTGADPSRGFGASAVVAGVVAVGLVSSVLAARFSGAAEALPGGLTDAGPVVRWSLPLVRVVHDVAASLTIGSLLLAATMIPGRTRAESSALDEPRRAAAYRVATASAFVWAVAGAVGVVFTFADAAGLSVANPDFGNQLMGSVWSIETLRVGLLSTVAAFVVASVAAVSRSRAVAVALTALATLGLLVLGLAGHAGGSADHETAVNAIAAHLLSAAIWVGGLIALIVLRRPLGDALGVVARRYSTVALWCFVTLGVSGVMSATTRLGSWSDLGTPYGVLVLVKVLAFTALGVAGVWHRRVTLDRIDGVVESRSTSALARGAESARGRLFVRLAVVETLVMALAFGVATALARSEPPVPETVSDPSAALSLTGYPAPSAPTALSWLTAWRVEWLFLATGLLAIGLYVAGVLRLRRRGDSWSVLRLLSWVVGWLLFLYATNGVLGIYGRVAFSWHMTLHMVEAMVVPIFLVLGAPVTLALRSVRARTDGTLGPREMLLALVHSRFLAVVGNPIFAGAFFFMSLVVFYWTGLFQLALQTHTGHLLMTAHFVLAGYLFAWVLVGVDPGPKRWSPALRLVVLFATISFHAFFGVAMISGTTLLGGDFFPTVAMPWVTDPLADQRFGGGVAWAIGELPSLVLALTVAMQWFRTDSAESVRKDRRADRDGDAELTAYNEQLAALAKREARPRR</sequence>
<feature type="transmembrane region" description="Helical" evidence="6">
    <location>
        <begin position="583"/>
        <end position="612"/>
    </location>
</feature>
<comment type="subcellular location">
    <subcellularLocation>
        <location evidence="1">Cell membrane</location>
        <topology evidence="1">Multi-pass membrane protein</topology>
    </subcellularLocation>
</comment>
<name>A0A512CVW7_9MICO</name>
<evidence type="ECO:0000256" key="1">
    <source>
        <dbReference type="ARBA" id="ARBA00004651"/>
    </source>
</evidence>
<evidence type="ECO:0000256" key="3">
    <source>
        <dbReference type="ARBA" id="ARBA00022692"/>
    </source>
</evidence>
<evidence type="ECO:0000256" key="2">
    <source>
        <dbReference type="ARBA" id="ARBA00022475"/>
    </source>
</evidence>
<feature type="transmembrane region" description="Helical" evidence="6">
    <location>
        <begin position="110"/>
        <end position="135"/>
    </location>
</feature>
<feature type="transmembrane region" description="Helical" evidence="6">
    <location>
        <begin position="632"/>
        <end position="657"/>
    </location>
</feature>
<dbReference type="EMBL" id="BJYX01000001">
    <property type="protein sequence ID" value="GEO28352.1"/>
    <property type="molecule type" value="Genomic_DNA"/>
</dbReference>
<feature type="transmembrane region" description="Helical" evidence="6">
    <location>
        <begin position="288"/>
        <end position="308"/>
    </location>
</feature>
<feature type="transmembrane region" description="Helical" evidence="6">
    <location>
        <begin position="187"/>
        <end position="208"/>
    </location>
</feature>
<evidence type="ECO:0000259" key="7">
    <source>
        <dbReference type="Pfam" id="PF05425"/>
    </source>
</evidence>
<dbReference type="GO" id="GO:0006825">
    <property type="term" value="P:copper ion transport"/>
    <property type="evidence" value="ECO:0007669"/>
    <property type="project" value="InterPro"/>
</dbReference>
<feature type="transmembrane region" description="Helical" evidence="6">
    <location>
        <begin position="404"/>
        <end position="424"/>
    </location>
</feature>
<feature type="transmembrane region" description="Helical" evidence="6">
    <location>
        <begin position="155"/>
        <end position="180"/>
    </location>
</feature>
<keyword evidence="5 6" id="KW-0472">Membrane</keyword>
<dbReference type="GO" id="GO:0005886">
    <property type="term" value="C:plasma membrane"/>
    <property type="evidence" value="ECO:0007669"/>
    <property type="project" value="UniProtKB-SubCell"/>
</dbReference>
<comment type="caution">
    <text evidence="8">The sequence shown here is derived from an EMBL/GenBank/DDBJ whole genome shotgun (WGS) entry which is preliminary data.</text>
</comment>
<evidence type="ECO:0000256" key="6">
    <source>
        <dbReference type="SAM" id="Phobius"/>
    </source>
</evidence>
<evidence type="ECO:0000256" key="5">
    <source>
        <dbReference type="ARBA" id="ARBA00023136"/>
    </source>
</evidence>
<keyword evidence="4 6" id="KW-1133">Transmembrane helix</keyword>
<keyword evidence="9" id="KW-1185">Reference proteome</keyword>
<feature type="transmembrane region" description="Helical" evidence="6">
    <location>
        <begin position="550"/>
        <end position="571"/>
    </location>
</feature>
<evidence type="ECO:0000313" key="9">
    <source>
        <dbReference type="Proteomes" id="UP000321534"/>
    </source>
</evidence>
<accession>A0A512CVW7</accession>
<dbReference type="InterPro" id="IPR032694">
    <property type="entry name" value="CopC/D"/>
</dbReference>
<dbReference type="Proteomes" id="UP000321534">
    <property type="component" value="Unassembled WGS sequence"/>
</dbReference>
<feature type="transmembrane region" description="Helical" evidence="6">
    <location>
        <begin position="470"/>
        <end position="493"/>
    </location>
</feature>
<feature type="transmembrane region" description="Helical" evidence="6">
    <location>
        <begin position="220"/>
        <end position="240"/>
    </location>
</feature>
<dbReference type="Pfam" id="PF05425">
    <property type="entry name" value="CopD"/>
    <property type="match status" value="1"/>
</dbReference>
<dbReference type="PANTHER" id="PTHR34820:SF4">
    <property type="entry name" value="INNER MEMBRANE PROTEIN YEBZ"/>
    <property type="match status" value="1"/>
</dbReference>
<feature type="transmembrane region" description="Helical" evidence="6">
    <location>
        <begin position="436"/>
        <end position="458"/>
    </location>
</feature>
<dbReference type="RefSeq" id="WP_147062431.1">
    <property type="nucleotide sequence ID" value="NZ_BAAARO010000025.1"/>
</dbReference>
<dbReference type="InterPro" id="IPR019108">
    <property type="entry name" value="Caa3_assmbl_CtaG-rel"/>
</dbReference>
<keyword evidence="3 6" id="KW-0812">Transmembrane</keyword>
<feature type="transmembrane region" description="Helical" evidence="6">
    <location>
        <begin position="340"/>
        <end position="363"/>
    </location>
</feature>
<organism evidence="8 9">
    <name type="scientific">Terrabacter aerolatus</name>
    <dbReference type="NCBI Taxonomy" id="422442"/>
    <lineage>
        <taxon>Bacteria</taxon>
        <taxon>Bacillati</taxon>
        <taxon>Actinomycetota</taxon>
        <taxon>Actinomycetes</taxon>
        <taxon>Micrococcales</taxon>
        <taxon>Intrasporangiaceae</taxon>
        <taxon>Terrabacter</taxon>
    </lineage>
</organism>
<dbReference type="InterPro" id="IPR008457">
    <property type="entry name" value="Cu-R_CopD_dom"/>
</dbReference>
<evidence type="ECO:0000256" key="4">
    <source>
        <dbReference type="ARBA" id="ARBA00022989"/>
    </source>
</evidence>
<feature type="transmembrane region" description="Helical" evidence="6">
    <location>
        <begin position="21"/>
        <end position="45"/>
    </location>
</feature>
<dbReference type="OrthoDB" id="5241646at2"/>
<dbReference type="Pfam" id="PF09678">
    <property type="entry name" value="Caa3_CtaG"/>
    <property type="match status" value="1"/>
</dbReference>
<keyword evidence="2" id="KW-1003">Cell membrane</keyword>
<reference evidence="8 9" key="1">
    <citation type="submission" date="2019-07" db="EMBL/GenBank/DDBJ databases">
        <title>Whole genome shotgun sequence of Terrabacter aerolatus NBRC 106305.</title>
        <authorList>
            <person name="Hosoyama A."/>
            <person name="Uohara A."/>
            <person name="Ohji S."/>
            <person name="Ichikawa N."/>
        </authorList>
    </citation>
    <scope>NUCLEOTIDE SEQUENCE [LARGE SCALE GENOMIC DNA]</scope>
    <source>
        <strain evidence="8 9">NBRC 106305</strain>
    </source>
</reference>
<dbReference type="PANTHER" id="PTHR34820">
    <property type="entry name" value="INNER MEMBRANE PROTEIN YEBZ"/>
    <property type="match status" value="1"/>
</dbReference>
<gene>
    <name evidence="8" type="ORF">TAE01_01620</name>
</gene>
<feature type="domain" description="Copper resistance protein D" evidence="7">
    <location>
        <begin position="251"/>
        <end position="362"/>
    </location>
</feature>
<evidence type="ECO:0000313" key="8">
    <source>
        <dbReference type="EMBL" id="GEO28352.1"/>
    </source>
</evidence>
<feature type="transmembrane region" description="Helical" evidence="6">
    <location>
        <begin position="514"/>
        <end position="538"/>
    </location>
</feature>
<feature type="transmembrane region" description="Helical" evidence="6">
    <location>
        <begin position="65"/>
        <end position="89"/>
    </location>
</feature>
<dbReference type="AlphaFoldDB" id="A0A512CVW7"/>